<keyword evidence="5" id="KW-0862">Zinc</keyword>
<evidence type="ECO:0000256" key="8">
    <source>
        <dbReference type="SAM" id="Phobius"/>
    </source>
</evidence>
<keyword evidence="7 8" id="KW-0472">Membrane</keyword>
<evidence type="ECO:0000256" key="6">
    <source>
        <dbReference type="ARBA" id="ARBA00022989"/>
    </source>
</evidence>
<feature type="transmembrane region" description="Helical" evidence="8">
    <location>
        <begin position="7"/>
        <end position="31"/>
    </location>
</feature>
<evidence type="ECO:0000256" key="4">
    <source>
        <dbReference type="ARBA" id="ARBA00022692"/>
    </source>
</evidence>
<name>A0A9X2I0P9_9GAMM</name>
<gene>
    <name evidence="9" type="ORF">M6D89_11895</name>
</gene>
<dbReference type="InterPro" id="IPR003689">
    <property type="entry name" value="ZIP"/>
</dbReference>
<proteinExistence type="inferred from homology"/>
<evidence type="ECO:0000256" key="5">
    <source>
        <dbReference type="ARBA" id="ARBA00022833"/>
    </source>
</evidence>
<feature type="transmembrane region" description="Helical" evidence="8">
    <location>
        <begin position="165"/>
        <end position="191"/>
    </location>
</feature>
<feature type="transmembrane region" description="Helical" evidence="8">
    <location>
        <begin position="119"/>
        <end position="144"/>
    </location>
</feature>
<feature type="transmembrane region" description="Helical" evidence="8">
    <location>
        <begin position="43"/>
        <end position="64"/>
    </location>
</feature>
<evidence type="ECO:0000256" key="2">
    <source>
        <dbReference type="ARBA" id="ARBA00006939"/>
    </source>
</evidence>
<evidence type="ECO:0000256" key="7">
    <source>
        <dbReference type="ARBA" id="ARBA00023136"/>
    </source>
</evidence>
<reference evidence="9" key="1">
    <citation type="submission" date="2022-05" db="EMBL/GenBank/DDBJ databases">
        <authorList>
            <person name="Sun H.-N."/>
        </authorList>
    </citation>
    <scope>NUCLEOTIDE SEQUENCE</scope>
    <source>
        <strain evidence="9">HB14</strain>
    </source>
</reference>
<dbReference type="PANTHER" id="PTHR11040:SF211">
    <property type="entry name" value="ZINC TRANSPORTER ZIP11"/>
    <property type="match status" value="1"/>
</dbReference>
<keyword evidence="4 8" id="KW-0812">Transmembrane</keyword>
<organism evidence="9 10">
    <name type="scientific">Gilvimarinus xylanilyticus</name>
    <dbReference type="NCBI Taxonomy" id="2944139"/>
    <lineage>
        <taxon>Bacteria</taxon>
        <taxon>Pseudomonadati</taxon>
        <taxon>Pseudomonadota</taxon>
        <taxon>Gammaproteobacteria</taxon>
        <taxon>Cellvibrionales</taxon>
        <taxon>Cellvibrionaceae</taxon>
        <taxon>Gilvimarinus</taxon>
    </lineage>
</organism>
<accession>A0A9X2I0P9</accession>
<dbReference type="Proteomes" id="UP001139319">
    <property type="component" value="Unassembled WGS sequence"/>
</dbReference>
<feature type="transmembrane region" description="Helical" evidence="8">
    <location>
        <begin position="76"/>
        <end position="99"/>
    </location>
</feature>
<keyword evidence="10" id="KW-1185">Reference proteome</keyword>
<keyword evidence="6 8" id="KW-1133">Transmembrane helix</keyword>
<comment type="similarity">
    <text evidence="2">Belongs to the ZIP transporter (TC 2.A.5) family.</text>
</comment>
<dbReference type="RefSeq" id="WP_253968291.1">
    <property type="nucleotide sequence ID" value="NZ_JAMFTH010000003.1"/>
</dbReference>
<dbReference type="PANTHER" id="PTHR11040">
    <property type="entry name" value="ZINC/IRON TRANSPORTER"/>
    <property type="match status" value="1"/>
</dbReference>
<feature type="transmembrane region" description="Helical" evidence="8">
    <location>
        <begin position="197"/>
        <end position="225"/>
    </location>
</feature>
<dbReference type="GO" id="GO:0005385">
    <property type="term" value="F:zinc ion transmembrane transporter activity"/>
    <property type="evidence" value="ECO:0007669"/>
    <property type="project" value="TreeGrafter"/>
</dbReference>
<dbReference type="Pfam" id="PF02535">
    <property type="entry name" value="Zip"/>
    <property type="match status" value="1"/>
</dbReference>
<comment type="subcellular location">
    <subcellularLocation>
        <location evidence="1">Cell membrane</location>
        <topology evidence="1">Multi-pass membrane protein</topology>
    </subcellularLocation>
</comment>
<evidence type="ECO:0000313" key="9">
    <source>
        <dbReference type="EMBL" id="MCP8900001.1"/>
    </source>
</evidence>
<sequence>MNITNDVVWLGFLGSLVAGSMTILGAAGVWFVRQLSESLEDTLLSAAAGVMLAASVFSLLLPGIEHAGSLGHSDSTSVLIVLAGMMLGATLLAVIYRYTPHEYFNSQLPGANPQALKRIWLFVLAITLHNFPEGMAVGVGYARGDIQNGLALTLGIGLQNIPEGLAVAVAVLAAGYTRIFAFLTATASGLIEPLGGLLGATLVSFSLPLLPWVLGGAAGAMLYIISNEIIPQTHSRGHASAATFSLLGGFSIMTYLDIVLG</sequence>
<reference evidence="9" key="2">
    <citation type="submission" date="2023-01" db="EMBL/GenBank/DDBJ databases">
        <title>Gilvimarinus xylanilyticus HB14 isolated from Caulerpa lentillifera aquaculture base in Hainan, China.</title>
        <authorList>
            <person name="Zhang Y.-J."/>
        </authorList>
    </citation>
    <scope>NUCLEOTIDE SEQUENCE</scope>
    <source>
        <strain evidence="9">HB14</strain>
    </source>
</reference>
<evidence type="ECO:0000256" key="1">
    <source>
        <dbReference type="ARBA" id="ARBA00004651"/>
    </source>
</evidence>
<dbReference type="AlphaFoldDB" id="A0A9X2I0P9"/>
<evidence type="ECO:0000313" key="10">
    <source>
        <dbReference type="Proteomes" id="UP001139319"/>
    </source>
</evidence>
<protein>
    <submittedName>
        <fullName evidence="9">ZIP family metal transporter</fullName>
    </submittedName>
</protein>
<keyword evidence="3" id="KW-1003">Cell membrane</keyword>
<feature type="transmembrane region" description="Helical" evidence="8">
    <location>
        <begin position="237"/>
        <end position="256"/>
    </location>
</feature>
<dbReference type="EMBL" id="JAMFTH010000003">
    <property type="protein sequence ID" value="MCP8900001.1"/>
    <property type="molecule type" value="Genomic_DNA"/>
</dbReference>
<comment type="caution">
    <text evidence="9">The sequence shown here is derived from an EMBL/GenBank/DDBJ whole genome shotgun (WGS) entry which is preliminary data.</text>
</comment>
<evidence type="ECO:0000256" key="3">
    <source>
        <dbReference type="ARBA" id="ARBA00022475"/>
    </source>
</evidence>
<dbReference type="GO" id="GO:0005886">
    <property type="term" value="C:plasma membrane"/>
    <property type="evidence" value="ECO:0007669"/>
    <property type="project" value="UniProtKB-SubCell"/>
</dbReference>